<comment type="caution">
    <text evidence="9">The sequence shown here is derived from an EMBL/GenBank/DDBJ whole genome shotgun (WGS) entry which is preliminary data.</text>
</comment>
<dbReference type="PANTHER" id="PTHR36562">
    <property type="entry name" value="SERINE/ARGININE REPETITIVE MATRIX 2"/>
    <property type="match status" value="1"/>
</dbReference>
<dbReference type="Pfam" id="PF08312">
    <property type="entry name" value="cwf21"/>
    <property type="match status" value="1"/>
</dbReference>
<protein>
    <submittedName>
        <fullName evidence="9">RNA-splicing factor</fullName>
    </submittedName>
</protein>
<evidence type="ECO:0000256" key="6">
    <source>
        <dbReference type="ARBA" id="ARBA00023242"/>
    </source>
</evidence>
<proteinExistence type="inferred from homology"/>
<comment type="similarity">
    <text evidence="2">Belongs to the CWC21 family.</text>
</comment>
<feature type="domain" description="CWF21" evidence="8">
    <location>
        <begin position="68"/>
        <end position="113"/>
    </location>
</feature>
<sequence>MPYNGIGLSTARGSGTNGYITRNSAFLSIRDGPPGGAYGSGSGPKGYGDFLDTLSGPPVHRAPDAGILEHERKRRVEVKVMELREELEEEGADDETIESAVEALRAQLTASSALLGSRGRPTDSHSIAAAKQVEMSRLQRALGVSADHQEGKAFQRETEEERAKRLAEREERDRARVEAALQREREEERRKKEWEEKERLRRREEYKRNASRAALGETGMTRPRPDPPNLGGGRTLPHLPVVGRPTPTLRLPVAAIPHRCDIAMIRPLAAREHDTTTHHPELGGGARALHLGGNNREPFEISLGQPIASAEKENQVKEPHADEKED</sequence>
<evidence type="ECO:0000256" key="7">
    <source>
        <dbReference type="SAM" id="MobiDB-lite"/>
    </source>
</evidence>
<gene>
    <name evidence="9" type="primary">CWC21</name>
    <name evidence="9" type="ORF">EHS25_006379</name>
</gene>
<comment type="subcellular location">
    <subcellularLocation>
        <location evidence="1">Nucleus</location>
    </subcellularLocation>
</comment>
<dbReference type="OrthoDB" id="10267305at2759"/>
<name>A0A427YRM6_9TREE</name>
<dbReference type="STRING" id="1890683.A0A427YRM6"/>
<dbReference type="AlphaFoldDB" id="A0A427YRM6"/>
<accession>A0A427YRM6</accession>
<evidence type="ECO:0000256" key="4">
    <source>
        <dbReference type="ARBA" id="ARBA00022728"/>
    </source>
</evidence>
<feature type="region of interest" description="Disordered" evidence="7">
    <location>
        <begin position="145"/>
        <end position="240"/>
    </location>
</feature>
<evidence type="ECO:0000256" key="3">
    <source>
        <dbReference type="ARBA" id="ARBA00022664"/>
    </source>
</evidence>
<feature type="compositionally biased region" description="Basic and acidic residues" evidence="7">
    <location>
        <begin position="147"/>
        <end position="208"/>
    </location>
</feature>
<dbReference type="SMART" id="SM01115">
    <property type="entry name" value="cwf21"/>
    <property type="match status" value="1"/>
</dbReference>
<evidence type="ECO:0000256" key="1">
    <source>
        <dbReference type="ARBA" id="ARBA00004123"/>
    </source>
</evidence>
<dbReference type="Gene3D" id="6.10.140.420">
    <property type="match status" value="1"/>
</dbReference>
<keyword evidence="5" id="KW-0508">mRNA splicing</keyword>
<dbReference type="EMBL" id="RSCD01000003">
    <property type="protein sequence ID" value="RSH93731.1"/>
    <property type="molecule type" value="Genomic_DNA"/>
</dbReference>
<evidence type="ECO:0000256" key="2">
    <source>
        <dbReference type="ARBA" id="ARBA00005954"/>
    </source>
</evidence>
<evidence type="ECO:0000313" key="10">
    <source>
        <dbReference type="Proteomes" id="UP000279259"/>
    </source>
</evidence>
<keyword evidence="4" id="KW-0747">Spliceosome</keyword>
<evidence type="ECO:0000313" key="9">
    <source>
        <dbReference type="EMBL" id="RSH93731.1"/>
    </source>
</evidence>
<feature type="region of interest" description="Disordered" evidence="7">
    <location>
        <begin position="275"/>
        <end position="326"/>
    </location>
</feature>
<dbReference type="CDD" id="cd21372">
    <property type="entry name" value="cwf21_CWC21-like"/>
    <property type="match status" value="1"/>
</dbReference>
<dbReference type="InterPro" id="IPR051372">
    <property type="entry name" value="CWC21"/>
</dbReference>
<evidence type="ECO:0000259" key="8">
    <source>
        <dbReference type="SMART" id="SM01115"/>
    </source>
</evidence>
<evidence type="ECO:0000256" key="5">
    <source>
        <dbReference type="ARBA" id="ARBA00023187"/>
    </source>
</evidence>
<keyword evidence="6" id="KW-0539">Nucleus</keyword>
<dbReference type="GO" id="GO:0005681">
    <property type="term" value="C:spliceosomal complex"/>
    <property type="evidence" value="ECO:0007669"/>
    <property type="project" value="UniProtKB-KW"/>
</dbReference>
<dbReference type="InterPro" id="IPR013170">
    <property type="entry name" value="mRNA_splic_Cwf21_dom"/>
</dbReference>
<keyword evidence="10" id="KW-1185">Reference proteome</keyword>
<dbReference type="Proteomes" id="UP000279259">
    <property type="component" value="Unassembled WGS sequence"/>
</dbReference>
<dbReference type="PANTHER" id="PTHR36562:SF5">
    <property type="entry name" value="SERINE_ARGININE REPETITIVE MATRIX 2"/>
    <property type="match status" value="1"/>
</dbReference>
<reference evidence="9 10" key="1">
    <citation type="submission" date="2018-11" db="EMBL/GenBank/DDBJ databases">
        <title>Genome sequence of Saitozyma podzolica DSM 27192.</title>
        <authorList>
            <person name="Aliyu H."/>
            <person name="Gorte O."/>
            <person name="Ochsenreither K."/>
        </authorList>
    </citation>
    <scope>NUCLEOTIDE SEQUENCE [LARGE SCALE GENOMIC DNA]</scope>
    <source>
        <strain evidence="9 10">DSM 27192</strain>
    </source>
</reference>
<feature type="compositionally biased region" description="Basic and acidic residues" evidence="7">
    <location>
        <begin position="310"/>
        <end position="326"/>
    </location>
</feature>
<keyword evidence="3" id="KW-0507">mRNA processing</keyword>
<dbReference type="GO" id="GO:0008380">
    <property type="term" value="P:RNA splicing"/>
    <property type="evidence" value="ECO:0007669"/>
    <property type="project" value="UniProtKB-KW"/>
</dbReference>
<organism evidence="9 10">
    <name type="scientific">Saitozyma podzolica</name>
    <dbReference type="NCBI Taxonomy" id="1890683"/>
    <lineage>
        <taxon>Eukaryota</taxon>
        <taxon>Fungi</taxon>
        <taxon>Dikarya</taxon>
        <taxon>Basidiomycota</taxon>
        <taxon>Agaricomycotina</taxon>
        <taxon>Tremellomycetes</taxon>
        <taxon>Tremellales</taxon>
        <taxon>Trimorphomycetaceae</taxon>
        <taxon>Saitozyma</taxon>
    </lineage>
</organism>
<dbReference type="GO" id="GO:0006397">
    <property type="term" value="P:mRNA processing"/>
    <property type="evidence" value="ECO:0007669"/>
    <property type="project" value="UniProtKB-KW"/>
</dbReference>